<dbReference type="AlphaFoldDB" id="C0EIS8"/>
<evidence type="ECO:0000313" key="2">
    <source>
        <dbReference type="Proteomes" id="UP000003340"/>
    </source>
</evidence>
<dbReference type="Proteomes" id="UP000003340">
    <property type="component" value="Unassembled WGS sequence"/>
</dbReference>
<organism evidence="1 2">
    <name type="scientific">[Clostridium] methylpentosum DSM 5476</name>
    <dbReference type="NCBI Taxonomy" id="537013"/>
    <lineage>
        <taxon>Bacteria</taxon>
        <taxon>Bacillati</taxon>
        <taxon>Bacillota</taxon>
        <taxon>Clostridia</taxon>
        <taxon>Eubacteriales</taxon>
        <taxon>Oscillospiraceae</taxon>
        <taxon>Oscillospiraceae incertae sedis</taxon>
    </lineage>
</organism>
<keyword evidence="2" id="KW-1185">Reference proteome</keyword>
<dbReference type="EMBL" id="ACEC01000130">
    <property type="protein sequence ID" value="EEG28589.1"/>
    <property type="molecule type" value="Genomic_DNA"/>
</dbReference>
<name>C0EIS8_9FIRM</name>
<gene>
    <name evidence="1" type="ORF">CLOSTMETH_03773</name>
</gene>
<accession>C0EIS8</accession>
<reference evidence="1 2" key="2">
    <citation type="submission" date="2009-02" db="EMBL/GenBank/DDBJ databases">
        <title>Draft genome sequence of Clostridium methylpentosum (DSM 5476).</title>
        <authorList>
            <person name="Sudarsanam P."/>
            <person name="Ley R."/>
            <person name="Guruge J."/>
            <person name="Turnbaugh P.J."/>
            <person name="Mahowald M."/>
            <person name="Liep D."/>
            <person name="Gordon J."/>
        </authorList>
    </citation>
    <scope>NUCLEOTIDE SEQUENCE [LARGE SCALE GENOMIC DNA]</scope>
    <source>
        <strain evidence="1 2">DSM 5476</strain>
    </source>
</reference>
<evidence type="ECO:0000313" key="1">
    <source>
        <dbReference type="EMBL" id="EEG28589.1"/>
    </source>
</evidence>
<comment type="caution">
    <text evidence="1">The sequence shown here is derived from an EMBL/GenBank/DDBJ whole genome shotgun (WGS) entry which is preliminary data.</text>
</comment>
<proteinExistence type="predicted"/>
<dbReference type="STRING" id="537013.CLOSTMETH_03773"/>
<reference evidence="1 2" key="1">
    <citation type="submission" date="2009-01" db="EMBL/GenBank/DDBJ databases">
        <authorList>
            <person name="Fulton L."/>
            <person name="Clifton S."/>
            <person name="Fulton B."/>
            <person name="Xu J."/>
            <person name="Minx P."/>
            <person name="Pepin K.H."/>
            <person name="Johnson M."/>
            <person name="Bhonagiri V."/>
            <person name="Nash W.E."/>
            <person name="Mardis E.R."/>
            <person name="Wilson R.K."/>
        </authorList>
    </citation>
    <scope>NUCLEOTIDE SEQUENCE [LARGE SCALE GENOMIC DNA]</scope>
    <source>
        <strain evidence="1 2">DSM 5476</strain>
    </source>
</reference>
<dbReference type="HOGENOM" id="CLU_2952217_0_0_9"/>
<protein>
    <submittedName>
        <fullName evidence="1">Uncharacterized protein</fullName>
    </submittedName>
</protein>
<sequence>MTANTKLEIIKSLAYGMSPEEIANVNDGVSASSVKKIAAEEAAEVEAEQKYLREMGMME</sequence>